<evidence type="ECO:0000256" key="11">
    <source>
        <dbReference type="ARBA" id="ARBA00022989"/>
    </source>
</evidence>
<name>W9S8Q3_9ROSA</name>
<evidence type="ECO:0000259" key="20">
    <source>
        <dbReference type="PROSITE" id="PS50011"/>
    </source>
</evidence>
<dbReference type="STRING" id="981085.W9S8Q3"/>
<keyword evidence="13" id="KW-1015">Disulfide bond</keyword>
<evidence type="ECO:0000313" key="22">
    <source>
        <dbReference type="Proteomes" id="UP000030645"/>
    </source>
</evidence>
<dbReference type="InterPro" id="IPR011009">
    <property type="entry name" value="Kinase-like_dom_sf"/>
</dbReference>
<accession>W9S8Q3</accession>
<keyword evidence="4" id="KW-0245">EGF-like domain</keyword>
<protein>
    <recommendedName>
        <fullName evidence="2">non-specific serine/threonine protein kinase</fullName>
        <ecNumber evidence="2">2.7.11.1</ecNumber>
    </recommendedName>
</protein>
<feature type="binding site" evidence="18">
    <location>
        <position position="256"/>
    </location>
    <ligand>
        <name>ATP</name>
        <dbReference type="ChEBI" id="CHEBI:30616"/>
    </ligand>
</feature>
<evidence type="ECO:0000256" key="7">
    <source>
        <dbReference type="ARBA" id="ARBA00022729"/>
    </source>
</evidence>
<comment type="catalytic activity">
    <reaction evidence="16">
        <text>L-threonyl-[protein] + ATP = O-phospho-L-threonyl-[protein] + ADP + H(+)</text>
        <dbReference type="Rhea" id="RHEA:46608"/>
        <dbReference type="Rhea" id="RHEA-COMP:11060"/>
        <dbReference type="Rhea" id="RHEA-COMP:11605"/>
        <dbReference type="ChEBI" id="CHEBI:15378"/>
        <dbReference type="ChEBI" id="CHEBI:30013"/>
        <dbReference type="ChEBI" id="CHEBI:30616"/>
        <dbReference type="ChEBI" id="CHEBI:61977"/>
        <dbReference type="ChEBI" id="CHEBI:456216"/>
        <dbReference type="EC" id="2.7.11.1"/>
    </reaction>
</comment>
<dbReference type="Pfam" id="PF00069">
    <property type="entry name" value="Pkinase"/>
    <property type="match status" value="1"/>
</dbReference>
<dbReference type="FunFam" id="3.30.200.20:FF:000059">
    <property type="entry name" value="S-receptor-like serine/threonine-protein kinase"/>
    <property type="match status" value="1"/>
</dbReference>
<dbReference type="SUPFAM" id="SSF56112">
    <property type="entry name" value="Protein kinase-like (PK-like)"/>
    <property type="match status" value="1"/>
</dbReference>
<evidence type="ECO:0000256" key="5">
    <source>
        <dbReference type="ARBA" id="ARBA00022679"/>
    </source>
</evidence>
<evidence type="ECO:0000256" key="19">
    <source>
        <dbReference type="SAM" id="SignalP"/>
    </source>
</evidence>
<dbReference type="eggNOG" id="KOG1187">
    <property type="taxonomic scope" value="Eukaryota"/>
</dbReference>
<evidence type="ECO:0000256" key="8">
    <source>
        <dbReference type="ARBA" id="ARBA00022741"/>
    </source>
</evidence>
<keyword evidence="11" id="KW-1133">Transmembrane helix</keyword>
<dbReference type="PROSITE" id="PS00107">
    <property type="entry name" value="PROTEIN_KINASE_ATP"/>
    <property type="match status" value="1"/>
</dbReference>
<dbReference type="GO" id="GO:0005524">
    <property type="term" value="F:ATP binding"/>
    <property type="evidence" value="ECO:0007669"/>
    <property type="project" value="UniProtKB-UniRule"/>
</dbReference>
<proteinExistence type="predicted"/>
<dbReference type="PROSITE" id="PS50011">
    <property type="entry name" value="PROTEIN_KINASE_DOM"/>
    <property type="match status" value="1"/>
</dbReference>
<dbReference type="FunFam" id="1.10.510.10:FF:000590">
    <property type="entry name" value="PR5-like receptor kinase"/>
    <property type="match status" value="1"/>
</dbReference>
<evidence type="ECO:0000256" key="12">
    <source>
        <dbReference type="ARBA" id="ARBA00023136"/>
    </source>
</evidence>
<keyword evidence="3" id="KW-0723">Serine/threonine-protein kinase</keyword>
<dbReference type="EMBL" id="KE346259">
    <property type="protein sequence ID" value="EXC31504.1"/>
    <property type="molecule type" value="Genomic_DNA"/>
</dbReference>
<dbReference type="GO" id="GO:0030247">
    <property type="term" value="F:polysaccharide binding"/>
    <property type="evidence" value="ECO:0007669"/>
    <property type="project" value="InterPro"/>
</dbReference>
<feature type="signal peptide" evidence="19">
    <location>
        <begin position="1"/>
        <end position="16"/>
    </location>
</feature>
<comment type="catalytic activity">
    <reaction evidence="17">
        <text>L-seryl-[protein] + ATP = O-phospho-L-seryl-[protein] + ADP + H(+)</text>
        <dbReference type="Rhea" id="RHEA:17989"/>
        <dbReference type="Rhea" id="RHEA-COMP:9863"/>
        <dbReference type="Rhea" id="RHEA-COMP:11604"/>
        <dbReference type="ChEBI" id="CHEBI:15378"/>
        <dbReference type="ChEBI" id="CHEBI:29999"/>
        <dbReference type="ChEBI" id="CHEBI:30616"/>
        <dbReference type="ChEBI" id="CHEBI:83421"/>
        <dbReference type="ChEBI" id="CHEBI:456216"/>
        <dbReference type="EC" id="2.7.11.1"/>
    </reaction>
</comment>
<organism evidence="21 22">
    <name type="scientific">Morus notabilis</name>
    <dbReference type="NCBI Taxonomy" id="981085"/>
    <lineage>
        <taxon>Eukaryota</taxon>
        <taxon>Viridiplantae</taxon>
        <taxon>Streptophyta</taxon>
        <taxon>Embryophyta</taxon>
        <taxon>Tracheophyta</taxon>
        <taxon>Spermatophyta</taxon>
        <taxon>Magnoliopsida</taxon>
        <taxon>eudicotyledons</taxon>
        <taxon>Gunneridae</taxon>
        <taxon>Pentapetalae</taxon>
        <taxon>rosids</taxon>
        <taxon>fabids</taxon>
        <taxon>Rosales</taxon>
        <taxon>Moraceae</taxon>
        <taxon>Moreae</taxon>
        <taxon>Morus</taxon>
    </lineage>
</organism>
<evidence type="ECO:0000256" key="10">
    <source>
        <dbReference type="ARBA" id="ARBA00022840"/>
    </source>
</evidence>
<keyword evidence="10 18" id="KW-0067">ATP-binding</keyword>
<keyword evidence="8 18" id="KW-0547">Nucleotide-binding</keyword>
<dbReference type="InterPro" id="IPR045874">
    <property type="entry name" value="LRK10/LRL21-25-like"/>
</dbReference>
<evidence type="ECO:0000256" key="17">
    <source>
        <dbReference type="ARBA" id="ARBA00048679"/>
    </source>
</evidence>
<feature type="domain" description="Protein kinase" evidence="20">
    <location>
        <begin position="228"/>
        <end position="515"/>
    </location>
</feature>
<keyword evidence="22" id="KW-1185">Reference proteome</keyword>
<dbReference type="Gene3D" id="1.10.510.10">
    <property type="entry name" value="Transferase(Phosphotransferase) domain 1"/>
    <property type="match status" value="1"/>
</dbReference>
<dbReference type="Proteomes" id="UP000030645">
    <property type="component" value="Unassembled WGS sequence"/>
</dbReference>
<keyword evidence="15" id="KW-0325">Glycoprotein</keyword>
<keyword evidence="5" id="KW-0808">Transferase</keyword>
<gene>
    <name evidence="21" type="ORF">L484_001300</name>
</gene>
<dbReference type="AlphaFoldDB" id="W9S8Q3"/>
<dbReference type="Pfam" id="PF13947">
    <property type="entry name" value="GUB_WAK_bind"/>
    <property type="match status" value="1"/>
</dbReference>
<evidence type="ECO:0000256" key="16">
    <source>
        <dbReference type="ARBA" id="ARBA00047899"/>
    </source>
</evidence>
<evidence type="ECO:0000256" key="13">
    <source>
        <dbReference type="ARBA" id="ARBA00023157"/>
    </source>
</evidence>
<feature type="chain" id="PRO_5004928985" description="non-specific serine/threonine protein kinase" evidence="19">
    <location>
        <begin position="17"/>
        <end position="543"/>
    </location>
</feature>
<reference evidence="22" key="1">
    <citation type="submission" date="2013-01" db="EMBL/GenBank/DDBJ databases">
        <title>Draft Genome Sequence of a Mulberry Tree, Morus notabilis C.K. Schneid.</title>
        <authorList>
            <person name="He N."/>
            <person name="Zhao S."/>
        </authorList>
    </citation>
    <scope>NUCLEOTIDE SEQUENCE</scope>
</reference>
<sequence>MIIILLSFSLITTCNAQLRTASQNDCTETRCSHHGPAIRFPFRLKGSQPQHCSYSQSFDLTCTKENRTLLQLPTLAKFFVEKIDYKLQTIHVSDPGSCLTGLIQNHNLSSSPFQYTINSTMDLTVFSCEAEDITNQLFLTDLSPCLNTSGHRLYRVQSWYKIRDVNHVSCTKMYEIFSIPYDTLKEETELLLSWSTPNCSKREAQGERYYEAFKPARYSYADIKRITNQFSDELGQGAYGTVYKGRLSDEVCVAVKVLTNSKGKGEEFINEVRIIGRIHHVNVVRVVGFCADRFRRALVYEFLPNGSLQKFISPMESKGNFLNWGKLKDIALDIAKGIEYLHQGCDQRILHFHIKPHNILLDHNFTPKVSDFRTAKLCSKDQSVVSMTAARGTMGYIAPEVFSRNFGDVSYKSNDYSFGMLLLEMVGSKRENLDVSLMENTKEFYLPEWIYKHLEQGEHLEIDIKEEEDSKTAKRLAVVGLWCIQWQPVDRPSMNVVVKMLEGKEEINMPPNPFAKGPAQRKNVTNMPGRFVHQELLVISELE</sequence>
<keyword evidence="9 21" id="KW-0418">Kinase</keyword>
<evidence type="ECO:0000256" key="4">
    <source>
        <dbReference type="ARBA" id="ARBA00022536"/>
    </source>
</evidence>
<evidence type="ECO:0000256" key="6">
    <source>
        <dbReference type="ARBA" id="ARBA00022692"/>
    </source>
</evidence>
<dbReference type="EC" id="2.7.11.1" evidence="2"/>
<keyword evidence="6" id="KW-0812">Transmembrane</keyword>
<evidence type="ECO:0000256" key="18">
    <source>
        <dbReference type="PROSITE-ProRule" id="PRU10141"/>
    </source>
</evidence>
<dbReference type="Gene3D" id="3.30.200.20">
    <property type="entry name" value="Phosphorylase Kinase, domain 1"/>
    <property type="match status" value="1"/>
</dbReference>
<keyword evidence="12" id="KW-0472">Membrane</keyword>
<evidence type="ECO:0000256" key="14">
    <source>
        <dbReference type="ARBA" id="ARBA00023170"/>
    </source>
</evidence>
<comment type="subcellular location">
    <subcellularLocation>
        <location evidence="1">Membrane</location>
        <topology evidence="1">Single-pass type I membrane protein</topology>
    </subcellularLocation>
</comment>
<dbReference type="GO" id="GO:0016020">
    <property type="term" value="C:membrane"/>
    <property type="evidence" value="ECO:0007669"/>
    <property type="project" value="UniProtKB-SubCell"/>
</dbReference>
<dbReference type="InterPro" id="IPR000719">
    <property type="entry name" value="Prot_kinase_dom"/>
</dbReference>
<dbReference type="InterPro" id="IPR025287">
    <property type="entry name" value="WAK_GUB"/>
</dbReference>
<keyword evidence="14 21" id="KW-0675">Receptor</keyword>
<evidence type="ECO:0000256" key="2">
    <source>
        <dbReference type="ARBA" id="ARBA00012513"/>
    </source>
</evidence>
<evidence type="ECO:0000256" key="9">
    <source>
        <dbReference type="ARBA" id="ARBA00022777"/>
    </source>
</evidence>
<evidence type="ECO:0000256" key="15">
    <source>
        <dbReference type="ARBA" id="ARBA00023180"/>
    </source>
</evidence>
<dbReference type="InterPro" id="IPR017441">
    <property type="entry name" value="Protein_kinase_ATP_BS"/>
</dbReference>
<evidence type="ECO:0000256" key="3">
    <source>
        <dbReference type="ARBA" id="ARBA00022527"/>
    </source>
</evidence>
<dbReference type="PANTHER" id="PTHR27009">
    <property type="entry name" value="RUST RESISTANCE KINASE LR10-RELATED"/>
    <property type="match status" value="1"/>
</dbReference>
<evidence type="ECO:0000256" key="1">
    <source>
        <dbReference type="ARBA" id="ARBA00004479"/>
    </source>
</evidence>
<keyword evidence="7 19" id="KW-0732">Signal</keyword>
<evidence type="ECO:0000313" key="21">
    <source>
        <dbReference type="EMBL" id="EXC31504.1"/>
    </source>
</evidence>
<dbReference type="GO" id="GO:0004674">
    <property type="term" value="F:protein serine/threonine kinase activity"/>
    <property type="evidence" value="ECO:0007669"/>
    <property type="project" value="UniProtKB-KW"/>
</dbReference>